<dbReference type="PROSITE" id="PS50297">
    <property type="entry name" value="ANK_REP_REGION"/>
    <property type="match status" value="9"/>
</dbReference>
<evidence type="ECO:0000256" key="4">
    <source>
        <dbReference type="SAM" id="SignalP"/>
    </source>
</evidence>
<gene>
    <name evidence="5" type="ORF">KJ970_08685</name>
</gene>
<comment type="caution">
    <text evidence="5">The sequence shown here is derived from an EMBL/GenBank/DDBJ whole genome shotgun (WGS) entry which is preliminary data.</text>
</comment>
<dbReference type="Proteomes" id="UP000777784">
    <property type="component" value="Unassembled WGS sequence"/>
</dbReference>
<feature type="repeat" description="ANK" evidence="3">
    <location>
        <begin position="57"/>
        <end position="89"/>
    </location>
</feature>
<dbReference type="SMART" id="SM00248">
    <property type="entry name" value="ANK"/>
    <property type="match status" value="10"/>
</dbReference>
<dbReference type="Gene3D" id="3.60.15.10">
    <property type="entry name" value="Ribonuclease Z/Hydroxyacylglutathione hydrolase-like"/>
    <property type="match status" value="1"/>
</dbReference>
<feature type="signal peptide" evidence="4">
    <location>
        <begin position="1"/>
        <end position="23"/>
    </location>
</feature>
<dbReference type="PANTHER" id="PTHR24198:SF165">
    <property type="entry name" value="ANKYRIN REPEAT-CONTAINING PROTEIN-RELATED"/>
    <property type="match status" value="1"/>
</dbReference>
<feature type="repeat" description="ANK" evidence="3">
    <location>
        <begin position="288"/>
        <end position="320"/>
    </location>
</feature>
<organism evidence="5 6">
    <name type="scientific">Eiseniibacteriota bacterium</name>
    <dbReference type="NCBI Taxonomy" id="2212470"/>
    <lineage>
        <taxon>Bacteria</taxon>
        <taxon>Candidatus Eiseniibacteriota</taxon>
    </lineage>
</organism>
<feature type="repeat" description="ANK" evidence="3">
    <location>
        <begin position="156"/>
        <end position="188"/>
    </location>
</feature>
<dbReference type="SUPFAM" id="SSF48403">
    <property type="entry name" value="Ankyrin repeat"/>
    <property type="match status" value="1"/>
</dbReference>
<feature type="repeat" description="ANK" evidence="3">
    <location>
        <begin position="90"/>
        <end position="122"/>
    </location>
</feature>
<keyword evidence="4" id="KW-0732">Signal</keyword>
<feature type="repeat" description="ANK" evidence="3">
    <location>
        <begin position="355"/>
        <end position="387"/>
    </location>
</feature>
<evidence type="ECO:0000313" key="6">
    <source>
        <dbReference type="Proteomes" id="UP000777784"/>
    </source>
</evidence>
<name>A0A948RWT4_UNCEI</name>
<dbReference type="InterPro" id="IPR036866">
    <property type="entry name" value="RibonucZ/Hydroxyglut_hydro"/>
</dbReference>
<protein>
    <submittedName>
        <fullName evidence="5">Ankyrin repeat domain-containing protein</fullName>
    </submittedName>
</protein>
<feature type="repeat" description="ANK" evidence="3">
    <location>
        <begin position="189"/>
        <end position="221"/>
    </location>
</feature>
<reference evidence="5" key="1">
    <citation type="submission" date="2021-05" db="EMBL/GenBank/DDBJ databases">
        <title>Energy efficiency and biological interactions define the core microbiome of deep oligotrophic groundwater.</title>
        <authorList>
            <person name="Mehrshad M."/>
            <person name="Lopez-Fernandez M."/>
            <person name="Bell E."/>
            <person name="Bernier-Latmani R."/>
            <person name="Bertilsson S."/>
            <person name="Dopson M."/>
        </authorList>
    </citation>
    <scope>NUCLEOTIDE SEQUENCE</scope>
    <source>
        <strain evidence="5">Modern_marine.mb.64</strain>
    </source>
</reference>
<feature type="repeat" description="ANK" evidence="3">
    <location>
        <begin position="123"/>
        <end position="155"/>
    </location>
</feature>
<dbReference type="Pfam" id="PF13483">
    <property type="entry name" value="Lactamase_B_3"/>
    <property type="match status" value="1"/>
</dbReference>
<dbReference type="EMBL" id="JAHJDP010000042">
    <property type="protein sequence ID" value="MBU2690992.1"/>
    <property type="molecule type" value="Genomic_DNA"/>
</dbReference>
<dbReference type="AlphaFoldDB" id="A0A948RWT4"/>
<keyword evidence="1" id="KW-0677">Repeat</keyword>
<feature type="repeat" description="ANK" evidence="3">
    <location>
        <begin position="222"/>
        <end position="254"/>
    </location>
</feature>
<sequence>MPFRYLLITMAVLIFIGIPSAQAAEIHEAIAAGDAARVQQMLRENPDLINERSVNATRDLPLLTAAIHGNVEIARILLDAGADINCGDIDESTPLGVAALNRHGEMVAFLLERGADVNWRDHFGGYPLSFAASGGDSAIVRQILDAGSDLNYLTPGGITLLHFAASRGLRDLFDLMIERGIDVSVAANNGATPLHWAAAGGRVEFAEMLIARGADPSVADTSGNTPLIDACWRGRVEIAKFFLDKGADANVSDENGWTALHAATNRNETEIVKALIAHGANVNAGNQNGEIPLVQAVDSGNLEMVQAYLAAGARTDAEDTNTHQSVLQIAALRGYQDVVEALVAGGAPINDPGAGGETPLQLASHYGHQDVVDLLKARGAAGSTADGKGCLTAQTEIKDNEAVVWYLGHSGWAIKTKEHFLIFDSFDQGREPSQPGLCNGHINPQEIAGENVMVLVSHEHGDHYDPYIFGWREQLPDISYVLGCRQQDQTGYEYIGPRQVQTIDGVKITTIESNDSGVGFVLEVDGMVIYHAGDHANRHQDFSGPYKAEIDYLKERGVRPDIAFMPISGCGFGDQVAVKMGVHYALETLNPKVFFPMHSGGNSQRYFDFIEECEDQFPQVRMDAPKNRGDHFRYSHGKIS</sequence>
<evidence type="ECO:0000256" key="1">
    <source>
        <dbReference type="ARBA" id="ARBA00022737"/>
    </source>
</evidence>
<evidence type="ECO:0000313" key="5">
    <source>
        <dbReference type="EMBL" id="MBU2690992.1"/>
    </source>
</evidence>
<dbReference type="InterPro" id="IPR036770">
    <property type="entry name" value="Ankyrin_rpt-contain_sf"/>
</dbReference>
<dbReference type="Gene3D" id="1.25.40.20">
    <property type="entry name" value="Ankyrin repeat-containing domain"/>
    <property type="match status" value="4"/>
</dbReference>
<evidence type="ECO:0000256" key="3">
    <source>
        <dbReference type="PROSITE-ProRule" id="PRU00023"/>
    </source>
</evidence>
<dbReference type="Pfam" id="PF12796">
    <property type="entry name" value="Ank_2"/>
    <property type="match status" value="3"/>
</dbReference>
<proteinExistence type="predicted"/>
<accession>A0A948RWT4</accession>
<dbReference type="PROSITE" id="PS50088">
    <property type="entry name" value="ANK_REPEAT"/>
    <property type="match status" value="9"/>
</dbReference>
<dbReference type="PRINTS" id="PR01415">
    <property type="entry name" value="ANKYRIN"/>
</dbReference>
<dbReference type="Pfam" id="PF13637">
    <property type="entry name" value="Ank_4"/>
    <property type="match status" value="1"/>
</dbReference>
<dbReference type="SUPFAM" id="SSF56281">
    <property type="entry name" value="Metallo-hydrolase/oxidoreductase"/>
    <property type="match status" value="1"/>
</dbReference>
<keyword evidence="2 3" id="KW-0040">ANK repeat</keyword>
<feature type="chain" id="PRO_5037581441" evidence="4">
    <location>
        <begin position="24"/>
        <end position="640"/>
    </location>
</feature>
<feature type="repeat" description="ANK" evidence="3">
    <location>
        <begin position="255"/>
        <end position="287"/>
    </location>
</feature>
<dbReference type="PANTHER" id="PTHR24198">
    <property type="entry name" value="ANKYRIN REPEAT AND PROTEIN KINASE DOMAIN-CONTAINING PROTEIN"/>
    <property type="match status" value="1"/>
</dbReference>
<dbReference type="InterPro" id="IPR002110">
    <property type="entry name" value="Ankyrin_rpt"/>
</dbReference>
<evidence type="ECO:0000256" key="2">
    <source>
        <dbReference type="ARBA" id="ARBA00023043"/>
    </source>
</evidence>